<organism evidence="2 3">
    <name type="scientific">Phlyctema vagabunda</name>
    <dbReference type="NCBI Taxonomy" id="108571"/>
    <lineage>
        <taxon>Eukaryota</taxon>
        <taxon>Fungi</taxon>
        <taxon>Dikarya</taxon>
        <taxon>Ascomycota</taxon>
        <taxon>Pezizomycotina</taxon>
        <taxon>Leotiomycetes</taxon>
        <taxon>Helotiales</taxon>
        <taxon>Dermateaceae</taxon>
        <taxon>Phlyctema</taxon>
    </lineage>
</organism>
<feature type="compositionally biased region" description="Polar residues" evidence="1">
    <location>
        <begin position="22"/>
        <end position="37"/>
    </location>
</feature>
<dbReference type="EMBL" id="JBFCZG010000001">
    <property type="protein sequence ID" value="KAL3426824.1"/>
    <property type="molecule type" value="Genomic_DNA"/>
</dbReference>
<reference evidence="2 3" key="1">
    <citation type="submission" date="2024-06" db="EMBL/GenBank/DDBJ databases">
        <title>Complete genome of Phlyctema vagabunda strain 19-DSS-EL-015.</title>
        <authorList>
            <person name="Fiorenzani C."/>
        </authorList>
    </citation>
    <scope>NUCLEOTIDE SEQUENCE [LARGE SCALE GENOMIC DNA]</scope>
    <source>
        <strain evidence="2 3">19-DSS-EL-015</strain>
    </source>
</reference>
<protein>
    <submittedName>
        <fullName evidence="2">Uncharacterized protein</fullName>
    </submittedName>
</protein>
<feature type="region of interest" description="Disordered" evidence="1">
    <location>
        <begin position="297"/>
        <end position="330"/>
    </location>
</feature>
<evidence type="ECO:0000256" key="1">
    <source>
        <dbReference type="SAM" id="MobiDB-lite"/>
    </source>
</evidence>
<accession>A0ABR4PTY4</accession>
<sequence length="514" mass="56855">MGRLQSLTAAALGRSPFEDEVIQTTGDSSARSSNQVYDDNGRPVNPETKRRQREQTRASNEVMQATGVVEESSVTKAKERASKEAEEKETLTGLRLLEFGRVSLVGGVWGVLGLRRRIMLYRPYTEMSLIEIIRLERALSPTSFMLAGLPTVMAYHVSDWAGFIFQVLVEGYYDEEDGSLSARQIAMRNTILRSIDVISCYATLHFRMFAILQQLGLISTTRLLPKVKYFIPFSIESPLEIILPSSFTISAFSSSAAVLLRSAAPMAVIFGHAKIKFWIARYVNAIIYKNLPRPSKISKEDRRGSRTFWDSEHPPSTTEPGPPTRSEDEPTLRALEGRISHSRSNSQNIDVDFELDSSDDEDGEMTHATLISFDVEATDTIENSMGSAGSWSAELRSANEPKHSTRVSYRVTALTMLPAFLAAEGLSEIVAGIILLPLEAMMVRFIGRAARTSVGLDFSDLYPVIPLVPGFSKLLSAFAIQLAVAGTIWMTTTFAAQLLASAQKENIDWDSDSE</sequence>
<feature type="region of interest" description="Disordered" evidence="1">
    <location>
        <begin position="1"/>
        <end position="61"/>
    </location>
</feature>
<comment type="caution">
    <text evidence="2">The sequence shown here is derived from an EMBL/GenBank/DDBJ whole genome shotgun (WGS) entry which is preliminary data.</text>
</comment>
<evidence type="ECO:0000313" key="2">
    <source>
        <dbReference type="EMBL" id="KAL3426824.1"/>
    </source>
</evidence>
<name>A0ABR4PTY4_9HELO</name>
<keyword evidence="3" id="KW-1185">Reference proteome</keyword>
<feature type="compositionally biased region" description="Basic and acidic residues" evidence="1">
    <location>
        <begin position="297"/>
        <end position="313"/>
    </location>
</feature>
<feature type="compositionally biased region" description="Basic and acidic residues" evidence="1">
    <location>
        <begin position="47"/>
        <end position="56"/>
    </location>
</feature>
<gene>
    <name evidence="2" type="ORF">PVAG01_00333</name>
</gene>
<proteinExistence type="predicted"/>
<dbReference type="Proteomes" id="UP001629113">
    <property type="component" value="Unassembled WGS sequence"/>
</dbReference>
<evidence type="ECO:0000313" key="3">
    <source>
        <dbReference type="Proteomes" id="UP001629113"/>
    </source>
</evidence>